<dbReference type="SUPFAM" id="SSF51905">
    <property type="entry name" value="FAD/NAD(P)-binding domain"/>
    <property type="match status" value="1"/>
</dbReference>
<accession>A0AA36ALN7</accession>
<evidence type="ECO:0000256" key="3">
    <source>
        <dbReference type="ARBA" id="ARBA00022468"/>
    </source>
</evidence>
<dbReference type="Gene3D" id="1.10.405.10">
    <property type="entry name" value="Guanine Nucleotide Dissociation Inhibitor, domain 1"/>
    <property type="match status" value="1"/>
</dbReference>
<dbReference type="GO" id="GO:0005968">
    <property type="term" value="C:Rab-protein geranylgeranyltransferase complex"/>
    <property type="evidence" value="ECO:0007669"/>
    <property type="project" value="InterPro"/>
</dbReference>
<gene>
    <name evidence="6" type="ORF">OCTVUL_1B024761</name>
</gene>
<evidence type="ECO:0000313" key="6">
    <source>
        <dbReference type="EMBL" id="CAI9717794.1"/>
    </source>
</evidence>
<feature type="compositionally biased region" description="Basic and acidic residues" evidence="5">
    <location>
        <begin position="169"/>
        <end position="186"/>
    </location>
</feature>
<keyword evidence="7" id="KW-1185">Reference proteome</keyword>
<name>A0AA36ALN7_OCTVU</name>
<evidence type="ECO:0000313" key="7">
    <source>
        <dbReference type="Proteomes" id="UP001162480"/>
    </source>
</evidence>
<dbReference type="Gene3D" id="3.30.519.10">
    <property type="entry name" value="Guanine Nucleotide Dissociation Inhibitor, domain 2"/>
    <property type="match status" value="1"/>
</dbReference>
<dbReference type="GO" id="GO:0016192">
    <property type="term" value="P:vesicle-mediated transport"/>
    <property type="evidence" value="ECO:0007669"/>
    <property type="project" value="TreeGrafter"/>
</dbReference>
<dbReference type="Proteomes" id="UP001162480">
    <property type="component" value="Chromosome 2"/>
</dbReference>
<dbReference type="GO" id="GO:0007264">
    <property type="term" value="P:small GTPase-mediated signal transduction"/>
    <property type="evidence" value="ECO:0007669"/>
    <property type="project" value="InterPro"/>
</dbReference>
<organism evidence="6 7">
    <name type="scientific">Octopus vulgaris</name>
    <name type="common">Common octopus</name>
    <dbReference type="NCBI Taxonomy" id="6645"/>
    <lineage>
        <taxon>Eukaryota</taxon>
        <taxon>Metazoa</taxon>
        <taxon>Spiralia</taxon>
        <taxon>Lophotrochozoa</taxon>
        <taxon>Mollusca</taxon>
        <taxon>Cephalopoda</taxon>
        <taxon>Coleoidea</taxon>
        <taxon>Octopodiformes</taxon>
        <taxon>Octopoda</taxon>
        <taxon>Incirrata</taxon>
        <taxon>Octopodidae</taxon>
        <taxon>Octopus</taxon>
    </lineage>
</organism>
<reference evidence="6" key="1">
    <citation type="submission" date="2023-08" db="EMBL/GenBank/DDBJ databases">
        <authorList>
            <person name="Alioto T."/>
            <person name="Alioto T."/>
            <person name="Gomez Garrido J."/>
        </authorList>
    </citation>
    <scope>NUCLEOTIDE SEQUENCE</scope>
</reference>
<dbReference type="GO" id="GO:0005096">
    <property type="term" value="F:GTPase activator activity"/>
    <property type="evidence" value="ECO:0007669"/>
    <property type="project" value="UniProtKB-KW"/>
</dbReference>
<dbReference type="EMBL" id="OX597815">
    <property type="protein sequence ID" value="CAI9717794.1"/>
    <property type="molecule type" value="Genomic_DNA"/>
</dbReference>
<feature type="region of interest" description="Disordered" evidence="5">
    <location>
        <begin position="678"/>
        <end position="715"/>
    </location>
</feature>
<feature type="compositionally biased region" description="Low complexity" evidence="5">
    <location>
        <begin position="705"/>
        <end position="715"/>
    </location>
</feature>
<feature type="compositionally biased region" description="Basic and acidic residues" evidence="5">
    <location>
        <begin position="194"/>
        <end position="226"/>
    </location>
</feature>
<dbReference type="InterPro" id="IPR018203">
    <property type="entry name" value="GDP_dissociation_inhibitor"/>
</dbReference>
<evidence type="ECO:0000256" key="4">
    <source>
        <dbReference type="ARBA" id="ARBA00022490"/>
    </source>
</evidence>
<comment type="similarity">
    <text evidence="2">Belongs to the Rab GDI family.</text>
</comment>
<dbReference type="GO" id="GO:0006886">
    <property type="term" value="P:intracellular protein transport"/>
    <property type="evidence" value="ECO:0007669"/>
    <property type="project" value="InterPro"/>
</dbReference>
<proteinExistence type="inferred from homology"/>
<dbReference type="AlphaFoldDB" id="A0AA36ALN7"/>
<evidence type="ECO:0000256" key="1">
    <source>
        <dbReference type="ARBA" id="ARBA00004496"/>
    </source>
</evidence>
<feature type="compositionally biased region" description="Basic and acidic residues" evidence="5">
    <location>
        <begin position="678"/>
        <end position="691"/>
    </location>
</feature>
<dbReference type="GO" id="GO:0005092">
    <property type="term" value="F:GDP-dissociation inhibitor activity"/>
    <property type="evidence" value="ECO:0007669"/>
    <property type="project" value="InterPro"/>
</dbReference>
<dbReference type="PRINTS" id="PR00891">
    <property type="entry name" value="RABGDIREP"/>
</dbReference>
<dbReference type="PIRSF" id="PIRSF016550">
    <property type="entry name" value="Rab_ger_ger_transf_A_euk"/>
    <property type="match status" value="1"/>
</dbReference>
<comment type="subcellular location">
    <subcellularLocation>
        <location evidence="1">Cytoplasm</location>
    </subcellularLocation>
</comment>
<feature type="compositionally biased region" description="Polar residues" evidence="5">
    <location>
        <begin position="227"/>
        <end position="238"/>
    </location>
</feature>
<sequence>MELKNILCNVVHDLQNTLSIFFIIDRMDDVLPSSFDAIVIGTGLSESIVASALSRIGKTVLHIDRNAYYGSRWASFSLRNLQTWTSTLKEKEQLKLQNTSCDMPDSSVDINPHLQEGESFILLSPHDEGFSNIQMSYHHISTNTTDERDASNNTTSNVIKTEQDQSPCDIHEERSEANDGINKVDEDTGEVEETENKKETSENKKETSENKKETSENKEETSENKQLDSNSVMEATTDSAEELKEIEVYITSEKTLENVTNNKVTEKWTVKKFEDQWRRFNFDTAPKVLFCNGDMVHLLIQSDISRYCEFKLVSRILTIFQNELKKVPCSRAHIFNSREVSMLEKRIMMKFVKACLENSPDEAMKEFYDRPFSAYLEEKFSPIARHYIYHGIAMAQKSTTTKEGIALAQKFFSSVGQYGDIPFITSIYGVGELPQAFSRMCAVWGGIYCLNLSVKAIIIHEGKAKAVITSDGKRIECEWLIVEPSYIPDDIIESMETQIVNRAILVTDQALLQSPKEELSLLNIYPPEDTSRPVVMLEYPPSAMVCPTGLCLIHFTRQGEADPKTELDYACKYLFNFEPIDEDKKDTESAEGDTQQSNDARPNVLWSLFFQVKSKRNVKLQQSLPNNILVTSQPGSEIDLDFYPGEAKHIFETMYPGEEFHPKCPHPEDIIYCSEEDKSTASENDTYKNESDSNTTISESLYPNTTSSSTIVSDSDTLTTIDSLSDMKLDD</sequence>
<dbReference type="Pfam" id="PF00996">
    <property type="entry name" value="GDI"/>
    <property type="match status" value="2"/>
</dbReference>
<keyword evidence="4" id="KW-0963">Cytoplasm</keyword>
<keyword evidence="3" id="KW-0343">GTPase activation</keyword>
<dbReference type="InterPro" id="IPR001738">
    <property type="entry name" value="Rab_escort"/>
</dbReference>
<protein>
    <submittedName>
        <fullName evidence="6">S geranylgeranyltransferase component A 2-like isoform X2</fullName>
    </submittedName>
</protein>
<dbReference type="GO" id="GO:0005829">
    <property type="term" value="C:cytosol"/>
    <property type="evidence" value="ECO:0007669"/>
    <property type="project" value="TreeGrafter"/>
</dbReference>
<evidence type="ECO:0000256" key="2">
    <source>
        <dbReference type="ARBA" id="ARBA00005593"/>
    </source>
</evidence>
<evidence type="ECO:0000256" key="5">
    <source>
        <dbReference type="SAM" id="MobiDB-lite"/>
    </source>
</evidence>
<dbReference type="InterPro" id="IPR036188">
    <property type="entry name" value="FAD/NAD-bd_sf"/>
</dbReference>
<dbReference type="PANTHER" id="PTHR11787">
    <property type="entry name" value="RAB GDP-DISSOCIATION INHIBITOR"/>
    <property type="match status" value="1"/>
</dbReference>
<feature type="region of interest" description="Disordered" evidence="5">
    <location>
        <begin position="142"/>
        <end position="239"/>
    </location>
</feature>
<feature type="compositionally biased region" description="Polar residues" evidence="5">
    <location>
        <begin position="151"/>
        <end position="166"/>
    </location>
</feature>
<feature type="compositionally biased region" description="Polar residues" evidence="5">
    <location>
        <begin position="692"/>
        <end position="704"/>
    </location>
</feature>
<dbReference type="PRINTS" id="PR00893">
    <property type="entry name" value="RABESCORT"/>
</dbReference>
<dbReference type="GO" id="GO:0005634">
    <property type="term" value="C:nucleus"/>
    <property type="evidence" value="ECO:0007669"/>
    <property type="project" value="TreeGrafter"/>
</dbReference>
<dbReference type="PANTHER" id="PTHR11787:SF4">
    <property type="entry name" value="CHM, RAB ESCORT PROTEIN 1"/>
    <property type="match status" value="1"/>
</dbReference>
<dbReference type="SUPFAM" id="SSF54373">
    <property type="entry name" value="FAD-linked reductases, C-terminal domain"/>
    <property type="match status" value="1"/>
</dbReference>
<dbReference type="Gene3D" id="3.50.50.60">
    <property type="entry name" value="FAD/NAD(P)-binding domain"/>
    <property type="match status" value="2"/>
</dbReference>